<keyword evidence="13" id="KW-1185">Reference proteome</keyword>
<evidence type="ECO:0000256" key="1">
    <source>
        <dbReference type="ARBA" id="ARBA00004496"/>
    </source>
</evidence>
<keyword evidence="8" id="KW-0067">ATP-binding</keyword>
<comment type="similarity">
    <text evidence="2">Belongs to the TsaE family.</text>
</comment>
<feature type="domain" description="Aminoglycoside phosphotransferase" evidence="11">
    <location>
        <begin position="178"/>
        <end position="428"/>
    </location>
</feature>
<organism evidence="12 13">
    <name type="scientific">Labrys wisconsinensis</name>
    <dbReference type="NCBI Taxonomy" id="425677"/>
    <lineage>
        <taxon>Bacteria</taxon>
        <taxon>Pseudomonadati</taxon>
        <taxon>Pseudomonadota</taxon>
        <taxon>Alphaproteobacteria</taxon>
        <taxon>Hyphomicrobiales</taxon>
        <taxon>Xanthobacteraceae</taxon>
        <taxon>Labrys</taxon>
    </lineage>
</organism>
<evidence type="ECO:0000256" key="9">
    <source>
        <dbReference type="ARBA" id="ARBA00022842"/>
    </source>
</evidence>
<dbReference type="Gene3D" id="3.40.50.300">
    <property type="entry name" value="P-loop containing nucleotide triphosphate hydrolases"/>
    <property type="match status" value="1"/>
</dbReference>
<evidence type="ECO:0000256" key="5">
    <source>
        <dbReference type="ARBA" id="ARBA00022694"/>
    </source>
</evidence>
<gene>
    <name evidence="12" type="ORF">QO011_001127</name>
</gene>
<reference evidence="12 13" key="1">
    <citation type="submission" date="2023-07" db="EMBL/GenBank/DDBJ databases">
        <title>Genomic Encyclopedia of Type Strains, Phase IV (KMG-IV): sequencing the most valuable type-strain genomes for metagenomic binning, comparative biology and taxonomic classification.</title>
        <authorList>
            <person name="Goeker M."/>
        </authorList>
    </citation>
    <scope>NUCLEOTIDE SEQUENCE [LARGE SCALE GENOMIC DNA]</scope>
    <source>
        <strain evidence="12 13">DSM 19619</strain>
    </source>
</reference>
<dbReference type="PANTHER" id="PTHR33540">
    <property type="entry name" value="TRNA THREONYLCARBAMOYLADENOSINE BIOSYNTHESIS PROTEIN TSAE"/>
    <property type="match status" value="1"/>
</dbReference>
<keyword evidence="9" id="KW-0460">Magnesium</keyword>
<evidence type="ECO:0000256" key="10">
    <source>
        <dbReference type="ARBA" id="ARBA00032441"/>
    </source>
</evidence>
<dbReference type="InterPro" id="IPR011009">
    <property type="entry name" value="Kinase-like_dom_sf"/>
</dbReference>
<keyword evidence="5" id="KW-0819">tRNA processing</keyword>
<proteinExistence type="inferred from homology"/>
<sequence length="512" mass="55533">MTAAATTWTLELPDEAATESLARDIAAAVRAGDLVTLSGDLGAGKTAFARALIRQIVGDPALEVPSPTFTLMQVYDTPAFPVVHADLYRIAGPDDLAELGWDEAAQGALVLVEWPDRAGDTLPADRLDIAFTLAQDGSAARRAEVTGHGAFARTLARVAAVGDFLRRTSWHDARRSHIQGDASTRSYERLTRDGETVILMNAPPRTDTTPVRFGKPYSAIAHIAQDVKPFVAMARGLADRGFSTPEILAEDLDAGLLLLEDLGDDGVVDADGPIAERYGVAVEVLAGLHAMRLPETLPVAPGITHAVPPFDLPALEIEAELMLDWYLPLLGAPQLSQRNRDGFTALWRALLQPILQGPKTWLLRDVHSPNLIWLAGRKGVERIGLLDFQDAMIGSPAYDVAALCLDARVTVPEELELALVARYVRARLDADPGFDTAAFARDYAVMGAQRTTKILGIFARLDRRDGKPGYLRHIPRVRAYLDRTLAHPALAEVRAWYETFVFAAEARAGEAP</sequence>
<keyword evidence="4" id="KW-0963">Cytoplasm</keyword>
<dbReference type="GO" id="GO:0016740">
    <property type="term" value="F:transferase activity"/>
    <property type="evidence" value="ECO:0007669"/>
    <property type="project" value="UniProtKB-KW"/>
</dbReference>
<keyword evidence="6" id="KW-0479">Metal-binding</keyword>
<evidence type="ECO:0000256" key="3">
    <source>
        <dbReference type="ARBA" id="ARBA00019010"/>
    </source>
</evidence>
<evidence type="ECO:0000256" key="7">
    <source>
        <dbReference type="ARBA" id="ARBA00022741"/>
    </source>
</evidence>
<dbReference type="PANTHER" id="PTHR33540:SF2">
    <property type="entry name" value="TRNA THREONYLCARBAMOYLADENOSINE BIOSYNTHESIS PROTEIN TSAE"/>
    <property type="match status" value="1"/>
</dbReference>
<dbReference type="Pfam" id="PF02367">
    <property type="entry name" value="TsaE"/>
    <property type="match status" value="1"/>
</dbReference>
<evidence type="ECO:0000313" key="12">
    <source>
        <dbReference type="EMBL" id="MDQ0468132.1"/>
    </source>
</evidence>
<evidence type="ECO:0000256" key="8">
    <source>
        <dbReference type="ARBA" id="ARBA00022840"/>
    </source>
</evidence>
<accession>A0ABU0J1J5</accession>
<dbReference type="InterPro" id="IPR002575">
    <property type="entry name" value="Aminoglycoside_PTrfase"/>
</dbReference>
<dbReference type="Pfam" id="PF01636">
    <property type="entry name" value="APH"/>
    <property type="match status" value="1"/>
</dbReference>
<name>A0ABU0J1J5_9HYPH</name>
<dbReference type="SUPFAM" id="SSF56112">
    <property type="entry name" value="Protein kinase-like (PK-like)"/>
    <property type="match status" value="1"/>
</dbReference>
<evidence type="ECO:0000259" key="11">
    <source>
        <dbReference type="Pfam" id="PF01636"/>
    </source>
</evidence>
<keyword evidence="7" id="KW-0547">Nucleotide-binding</keyword>
<dbReference type="Gene3D" id="3.30.200.20">
    <property type="entry name" value="Phosphorylase Kinase, domain 1"/>
    <property type="match status" value="1"/>
</dbReference>
<dbReference type="EMBL" id="JAUSVX010000001">
    <property type="protein sequence ID" value="MDQ0468132.1"/>
    <property type="molecule type" value="Genomic_DNA"/>
</dbReference>
<comment type="caution">
    <text evidence="12">The sequence shown here is derived from an EMBL/GenBank/DDBJ whole genome shotgun (WGS) entry which is preliminary data.</text>
</comment>
<dbReference type="InterPro" id="IPR003442">
    <property type="entry name" value="T6A_TsaE"/>
</dbReference>
<evidence type="ECO:0000256" key="2">
    <source>
        <dbReference type="ARBA" id="ARBA00007599"/>
    </source>
</evidence>
<dbReference type="SUPFAM" id="SSF52540">
    <property type="entry name" value="P-loop containing nucleoside triphosphate hydrolases"/>
    <property type="match status" value="1"/>
</dbReference>
<evidence type="ECO:0000313" key="13">
    <source>
        <dbReference type="Proteomes" id="UP001242480"/>
    </source>
</evidence>
<dbReference type="Gene3D" id="3.90.1200.10">
    <property type="match status" value="1"/>
</dbReference>
<comment type="subcellular location">
    <subcellularLocation>
        <location evidence="1">Cytoplasm</location>
    </subcellularLocation>
</comment>
<dbReference type="Proteomes" id="UP001242480">
    <property type="component" value="Unassembled WGS sequence"/>
</dbReference>
<keyword evidence="12" id="KW-0808">Transferase</keyword>
<dbReference type="PIRSF" id="PIRSF036599">
    <property type="entry name" value="AtpPhos"/>
    <property type="match status" value="1"/>
</dbReference>
<evidence type="ECO:0000256" key="6">
    <source>
        <dbReference type="ARBA" id="ARBA00022723"/>
    </source>
</evidence>
<dbReference type="NCBIfam" id="TIGR00150">
    <property type="entry name" value="T6A_YjeE"/>
    <property type="match status" value="1"/>
</dbReference>
<evidence type="ECO:0000256" key="4">
    <source>
        <dbReference type="ARBA" id="ARBA00022490"/>
    </source>
</evidence>
<dbReference type="InterPro" id="IPR027417">
    <property type="entry name" value="P-loop_NTPase"/>
</dbReference>
<protein>
    <recommendedName>
        <fullName evidence="3">tRNA threonylcarbamoyladenosine biosynthesis protein TsaE</fullName>
    </recommendedName>
    <alternativeName>
        <fullName evidence="10">t(6)A37 threonylcarbamoyladenosine biosynthesis protein TsaE</fullName>
    </alternativeName>
</protein>
<dbReference type="RefSeq" id="WP_307268776.1">
    <property type="nucleotide sequence ID" value="NZ_JAUSVX010000001.1"/>
</dbReference>
<dbReference type="InterPro" id="IPR012180">
    <property type="entry name" value="Bifunc_ATPase/PTrfase"/>
</dbReference>